<evidence type="ECO:0000256" key="3">
    <source>
        <dbReference type="ARBA" id="ARBA00022475"/>
    </source>
</evidence>
<feature type="transmembrane region" description="Helical" evidence="11">
    <location>
        <begin position="803"/>
        <end position="827"/>
    </location>
</feature>
<keyword evidence="4 11" id="KW-0812">Transmembrane</keyword>
<evidence type="ECO:0000256" key="2">
    <source>
        <dbReference type="ARBA" id="ARBA00007627"/>
    </source>
</evidence>
<comment type="similarity">
    <text evidence="2">Belongs to the ELAPOR family.</text>
</comment>
<dbReference type="GO" id="GO:0005886">
    <property type="term" value="C:plasma membrane"/>
    <property type="evidence" value="ECO:0007669"/>
    <property type="project" value="UniProtKB-SubCell"/>
</dbReference>
<dbReference type="Gene3D" id="2.10.50.10">
    <property type="entry name" value="Tumor Necrosis Factor Receptor, subunit A, domain 2"/>
    <property type="match status" value="1"/>
</dbReference>
<comment type="subcellular location">
    <subcellularLocation>
        <location evidence="1">Cell membrane</location>
        <topology evidence="1">Single-pass type I membrane protein</topology>
    </subcellularLocation>
</comment>
<evidence type="ECO:0000256" key="7">
    <source>
        <dbReference type="ARBA" id="ARBA00023136"/>
    </source>
</evidence>
<evidence type="ECO:0000256" key="6">
    <source>
        <dbReference type="ARBA" id="ARBA00022989"/>
    </source>
</evidence>
<dbReference type="Pfam" id="PF23031">
    <property type="entry name" value="GBD_ELAPOR1"/>
    <property type="match status" value="1"/>
</dbReference>
<keyword evidence="7 11" id="KW-0472">Membrane</keyword>
<dbReference type="PANTHER" id="PTHR22727">
    <property type="entry name" value="PROTEIN CBG13728"/>
    <property type="match status" value="1"/>
</dbReference>
<keyword evidence="6 11" id="KW-1133">Transmembrane helix</keyword>
<dbReference type="GO" id="GO:0030513">
    <property type="term" value="P:positive regulation of BMP signaling pathway"/>
    <property type="evidence" value="ECO:0007669"/>
    <property type="project" value="TreeGrafter"/>
</dbReference>
<dbReference type="InterPro" id="IPR009011">
    <property type="entry name" value="Man6P_isomerase_rcpt-bd_dom_sf"/>
</dbReference>
<reference evidence="13" key="1">
    <citation type="submission" date="2025-08" db="UniProtKB">
        <authorList>
            <consortium name="Ensembl"/>
        </authorList>
    </citation>
    <scope>IDENTIFICATION</scope>
</reference>
<evidence type="ECO:0000256" key="8">
    <source>
        <dbReference type="ARBA" id="ARBA00023157"/>
    </source>
</evidence>
<dbReference type="SUPFAM" id="SSF57184">
    <property type="entry name" value="Growth factor receptor domain"/>
    <property type="match status" value="1"/>
</dbReference>
<evidence type="ECO:0000313" key="14">
    <source>
        <dbReference type="Proteomes" id="UP000264800"/>
    </source>
</evidence>
<keyword evidence="9" id="KW-0325">Glycoprotein</keyword>
<keyword evidence="5" id="KW-0732">Signal</keyword>
<dbReference type="PANTHER" id="PTHR22727:SF3">
    <property type="entry name" value="ENDOSOME_LYSOSOME-ASSOCIATED APOPTOSIS AND AUTOPHAGY REGULATOR FAMILY MEMBER 2"/>
    <property type="match status" value="1"/>
</dbReference>
<feature type="region of interest" description="Disordered" evidence="10">
    <location>
        <begin position="888"/>
        <end position="907"/>
    </location>
</feature>
<accession>A0A3Q3ANS2</accession>
<evidence type="ECO:0000256" key="10">
    <source>
        <dbReference type="SAM" id="MobiDB-lite"/>
    </source>
</evidence>
<evidence type="ECO:0000256" key="9">
    <source>
        <dbReference type="ARBA" id="ARBA00023180"/>
    </source>
</evidence>
<dbReference type="Pfam" id="PF23091">
    <property type="entry name" value="TNFR_ELAPOR1_6th"/>
    <property type="match status" value="1"/>
</dbReference>
<dbReference type="AlphaFoldDB" id="A0A3Q3ANS2"/>
<dbReference type="InterPro" id="IPR056606">
    <property type="entry name" value="Elapor1/2_C"/>
</dbReference>
<dbReference type="InterPro" id="IPR056609">
    <property type="entry name" value="Elapor1-like_3rd"/>
</dbReference>
<keyword evidence="8" id="KW-1015">Disulfide bond</keyword>
<keyword evidence="3" id="KW-1003">Cell membrane</keyword>
<evidence type="ECO:0000256" key="11">
    <source>
        <dbReference type="SAM" id="Phobius"/>
    </source>
</evidence>
<dbReference type="InterPro" id="IPR056608">
    <property type="entry name" value="Elapor1/2_GBD"/>
</dbReference>
<dbReference type="InterPro" id="IPR044865">
    <property type="entry name" value="MRH_dom"/>
</dbReference>
<dbReference type="SMART" id="SM01411">
    <property type="entry name" value="Ephrin_rec_like"/>
    <property type="match status" value="3"/>
</dbReference>
<feature type="domain" description="MRH" evidence="12">
    <location>
        <begin position="567"/>
        <end position="754"/>
    </location>
</feature>
<dbReference type="Pfam" id="PF23087">
    <property type="entry name" value="MRH_ELAPOR1_9th"/>
    <property type="match status" value="1"/>
</dbReference>
<dbReference type="Proteomes" id="UP000264800">
    <property type="component" value="Unplaced"/>
</dbReference>
<evidence type="ECO:0000313" key="13">
    <source>
        <dbReference type="Ensembl" id="ENSKMAP00000018051.1"/>
    </source>
</evidence>
<sequence length="907" mass="99158">MTCCRALNGPIRAPAAGCRGDRGQPLAPLHRDYYYQYTECDGTGSRWRVAIPLSPGSCSDLPPPTRGTDCSFSCPAGMFLEMSTQLCTPCAAGSYSLGSGLRFDQWDAIPAGFTSLASFLDPGPNGEDIQACNSSSWTPQGVYLESNRDECTVSLIYAIHLEKRGSVSFTYQYPDNNIFFEFYVQNEQCQEMAQSDDEKWIKVTNNGEWGTHTVNLKSGTNILYWRTTGILVGGKMVKPVLLKNIQIEGVAYTSECFPCRPGWFSPMPGSSSCQPCPSNTYSGKGASSCTPCPEHHYSHEGWAECKVRPPCSERDYFQIHTACDSEGKTQVLYRWVEPRICVENVTGAVRLPATGQREPCPPCNPGYYNSNDSTCLPCPPGTHSDGTYACAQCPAGTEPVLGYEYKWWNVLPSNMKTSCFNVGNSKCDKMNGWEVAGDHIRSGAGSSDNDYLILSLQAPGFKVPASLSGMTGGEFSRITFVFETICSADCELYFMMDVNRKSTTVVESWEGNKGKRSFSHSMTKNASVTYTWAFQRTSRAQDVRKHSPTNVSFRKMLEAKRVVFVGSPMSDVASLIIGPSFTSKGTKYLHLFNISLCGHEGRRAAVCTDNVTDVSGKDPPSDFAQFVNTVDSFICQSTIIPADGRGFRMAISSQSISLADTFVGVTVNAVLSGVDAKPDLFPENPNDVPDINFFYRSTQATASCDQGRSSVVTVRCNPEKSERGELSVPRSCSAGTCDGCTFHFLWESSSACPRCTETDYHQIEGACKGGVQETLYVWNEPKLCTHGVSLPPRSSAPCEAIALWLKVGLGAGASVAALLFSLTFYFWKKNKRLEYKYSRLVMSANKECELPAADSCALAEGEEADDDVVYTQKPSLLGKLRAIANKDGESSESVQLNSSQSDRWAMG</sequence>
<reference evidence="13" key="2">
    <citation type="submission" date="2025-09" db="UniProtKB">
        <authorList>
            <consortium name="Ensembl"/>
        </authorList>
    </citation>
    <scope>IDENTIFICATION</scope>
</reference>
<evidence type="ECO:0000256" key="4">
    <source>
        <dbReference type="ARBA" id="ARBA00022692"/>
    </source>
</evidence>
<keyword evidence="14" id="KW-1185">Reference proteome</keyword>
<dbReference type="InterPro" id="IPR056607">
    <property type="entry name" value="Elapor1/2_MRH"/>
</dbReference>
<feature type="compositionally biased region" description="Low complexity" evidence="10">
    <location>
        <begin position="891"/>
        <end position="901"/>
    </location>
</feature>
<dbReference type="InterPro" id="IPR009030">
    <property type="entry name" value="Growth_fac_rcpt_cys_sf"/>
</dbReference>
<dbReference type="Gene3D" id="2.70.130.10">
    <property type="entry name" value="Mannose-6-phosphate receptor binding domain"/>
    <property type="match status" value="1"/>
</dbReference>
<protein>
    <submittedName>
        <fullName evidence="13">Endosome-lysosome associated apoptosis and autophagy regulator family member 2b</fullName>
    </submittedName>
</protein>
<dbReference type="InterPro" id="IPR056610">
    <property type="entry name" value="Elapor1/2_TNFR-like"/>
</dbReference>
<dbReference type="PROSITE" id="PS51914">
    <property type="entry name" value="MRH"/>
    <property type="match status" value="1"/>
</dbReference>
<organism evidence="13 14">
    <name type="scientific">Kryptolebias marmoratus</name>
    <name type="common">Mangrove killifish</name>
    <name type="synonym">Rivulus marmoratus</name>
    <dbReference type="NCBI Taxonomy" id="37003"/>
    <lineage>
        <taxon>Eukaryota</taxon>
        <taxon>Metazoa</taxon>
        <taxon>Chordata</taxon>
        <taxon>Craniata</taxon>
        <taxon>Vertebrata</taxon>
        <taxon>Euteleostomi</taxon>
        <taxon>Actinopterygii</taxon>
        <taxon>Neopterygii</taxon>
        <taxon>Teleostei</taxon>
        <taxon>Neoteleostei</taxon>
        <taxon>Acanthomorphata</taxon>
        <taxon>Ovalentaria</taxon>
        <taxon>Atherinomorphae</taxon>
        <taxon>Cyprinodontiformes</taxon>
        <taxon>Rivulidae</taxon>
        <taxon>Kryptolebias</taxon>
    </lineage>
</organism>
<proteinExistence type="inferred from homology"/>
<dbReference type="Ensembl" id="ENSKMAT00000018303.1">
    <property type="protein sequence ID" value="ENSKMAP00000018051.1"/>
    <property type="gene ID" value="ENSKMAG00000013371.1"/>
</dbReference>
<dbReference type="InterPro" id="IPR039181">
    <property type="entry name" value="Elapor1/2"/>
</dbReference>
<dbReference type="Pfam" id="PF23032">
    <property type="entry name" value="GBD_ELAPOR1-like_3rd"/>
    <property type="match status" value="1"/>
</dbReference>
<dbReference type="Pfam" id="PF23089">
    <property type="entry name" value="ELAPOR1_C"/>
    <property type="match status" value="1"/>
</dbReference>
<evidence type="ECO:0000259" key="12">
    <source>
        <dbReference type="PROSITE" id="PS51914"/>
    </source>
</evidence>
<dbReference type="GeneTree" id="ENSGT00940000154983"/>
<evidence type="ECO:0000256" key="5">
    <source>
        <dbReference type="ARBA" id="ARBA00022729"/>
    </source>
</evidence>
<evidence type="ECO:0000256" key="1">
    <source>
        <dbReference type="ARBA" id="ARBA00004251"/>
    </source>
</evidence>
<name>A0A3Q3ANS2_KRYMA</name>
<dbReference type="SUPFAM" id="SSF50911">
    <property type="entry name" value="Mannose 6-phosphate receptor domain"/>
    <property type="match status" value="1"/>
</dbReference>